<keyword evidence="1" id="KW-0732">Signal</keyword>
<dbReference type="AlphaFoldDB" id="A0AAX4JCB0"/>
<dbReference type="KEGG" id="vnx:VNE69_05168"/>
<keyword evidence="3" id="KW-1185">Reference proteome</keyword>
<dbReference type="EMBL" id="CP142730">
    <property type="protein sequence ID" value="WUR03579.1"/>
    <property type="molecule type" value="Genomic_DNA"/>
</dbReference>
<evidence type="ECO:0000313" key="3">
    <source>
        <dbReference type="Proteomes" id="UP001334084"/>
    </source>
</evidence>
<sequence length="94" mass="10461">MIFMILLCICLTILCGVDTSEGASNYLAVKIEVKSKSRINRETQQKSTVNIGTQIISGLKYIGTNFLLLFNSTILSFIVGMVESNVFFNEIFDV</sequence>
<dbReference type="GeneID" id="90541392"/>
<gene>
    <name evidence="2" type="ORF">VNE69_05168</name>
</gene>
<dbReference type="RefSeq" id="XP_065329724.1">
    <property type="nucleotide sequence ID" value="XM_065473652.1"/>
</dbReference>
<feature type="signal peptide" evidence="1">
    <location>
        <begin position="1"/>
        <end position="22"/>
    </location>
</feature>
<name>A0AAX4JCB0_9MICR</name>
<protein>
    <submittedName>
        <fullName evidence="2">Uncharacterized protein</fullName>
    </submittedName>
</protein>
<accession>A0AAX4JCB0</accession>
<evidence type="ECO:0000313" key="2">
    <source>
        <dbReference type="EMBL" id="WUR03579.1"/>
    </source>
</evidence>
<dbReference type="Proteomes" id="UP001334084">
    <property type="component" value="Chromosome 5"/>
</dbReference>
<evidence type="ECO:0000256" key="1">
    <source>
        <dbReference type="SAM" id="SignalP"/>
    </source>
</evidence>
<feature type="chain" id="PRO_5043623780" evidence="1">
    <location>
        <begin position="23"/>
        <end position="94"/>
    </location>
</feature>
<organism evidence="2 3">
    <name type="scientific">Vairimorpha necatrix</name>
    <dbReference type="NCBI Taxonomy" id="6039"/>
    <lineage>
        <taxon>Eukaryota</taxon>
        <taxon>Fungi</taxon>
        <taxon>Fungi incertae sedis</taxon>
        <taxon>Microsporidia</taxon>
        <taxon>Nosematidae</taxon>
        <taxon>Vairimorpha</taxon>
    </lineage>
</organism>
<reference evidence="2" key="1">
    <citation type="journal article" date="2024" name="BMC Genomics">
        <title>Functional annotation of a divergent genome using sequence and structure-based similarity.</title>
        <authorList>
            <person name="Svedberg D."/>
            <person name="Winiger R.R."/>
            <person name="Berg A."/>
            <person name="Sharma H."/>
            <person name="Tellgren-Roth C."/>
            <person name="Debrunner-Vossbrinck B.A."/>
            <person name="Vossbrinck C.R."/>
            <person name="Barandun J."/>
        </authorList>
    </citation>
    <scope>NUCLEOTIDE SEQUENCE</scope>
    <source>
        <strain evidence="2">Illinois isolate</strain>
    </source>
</reference>
<proteinExistence type="predicted"/>